<name>A0A815ZIH5_9BILA</name>
<dbReference type="Proteomes" id="UP000663842">
    <property type="component" value="Unassembled WGS sequence"/>
</dbReference>
<dbReference type="Proteomes" id="UP000676336">
    <property type="component" value="Unassembled WGS sequence"/>
</dbReference>
<dbReference type="Proteomes" id="UP000663834">
    <property type="component" value="Unassembled WGS sequence"/>
</dbReference>
<dbReference type="EMBL" id="CAJNOW010012828">
    <property type="protein sequence ID" value="CAF1615092.1"/>
    <property type="molecule type" value="Genomic_DNA"/>
</dbReference>
<keyword evidence="1" id="KW-0812">Transmembrane</keyword>
<dbReference type="EMBL" id="CAJOBF010007520">
    <property type="protein sequence ID" value="CAF4234764.1"/>
    <property type="molecule type" value="Genomic_DNA"/>
</dbReference>
<evidence type="ECO:0000313" key="5">
    <source>
        <dbReference type="EMBL" id="CAF2242913.1"/>
    </source>
</evidence>
<evidence type="ECO:0000313" key="3">
    <source>
        <dbReference type="EMBL" id="CAF1615092.1"/>
    </source>
</evidence>
<gene>
    <name evidence="8" type="ORF">BYL167_LOCUS19588</name>
    <name evidence="2" type="ORF">CJN711_LOCUS33345</name>
    <name evidence="7" type="ORF">GIL414_LOCUS15996</name>
    <name evidence="3" type="ORF">KQP761_LOCUS23900</name>
    <name evidence="5" type="ORF">MBJ925_LOCUS37447</name>
    <name evidence="6" type="ORF">SMN809_LOCUS16119</name>
    <name evidence="9" type="ORF">UXM345_LOCUS29847</name>
    <name evidence="4" type="ORF">XDN619_LOCUS7295</name>
</gene>
<dbReference type="Proteomes" id="UP000663855">
    <property type="component" value="Unassembled WGS sequence"/>
</dbReference>
<dbReference type="Proteomes" id="UP000681720">
    <property type="component" value="Unassembled WGS sequence"/>
</dbReference>
<dbReference type="EMBL" id="CAJNRE010020867">
    <property type="protein sequence ID" value="CAF2242913.1"/>
    <property type="molecule type" value="Genomic_DNA"/>
</dbReference>
<keyword evidence="1" id="KW-0472">Membrane</keyword>
<protein>
    <submittedName>
        <fullName evidence="2">Uncharacterized protein</fullName>
    </submittedName>
</protein>
<dbReference type="Proteomes" id="UP000663887">
    <property type="component" value="Unassembled WGS sequence"/>
</dbReference>
<accession>A0A815ZIH5</accession>
<keyword evidence="1" id="KW-1133">Transmembrane helix</keyword>
<dbReference type="EMBL" id="CAJOBI010007108">
    <property type="protein sequence ID" value="CAF4077670.1"/>
    <property type="molecule type" value="Genomic_DNA"/>
</dbReference>
<evidence type="ECO:0000313" key="10">
    <source>
        <dbReference type="Proteomes" id="UP000663855"/>
    </source>
</evidence>
<reference evidence="2" key="1">
    <citation type="submission" date="2021-02" db="EMBL/GenBank/DDBJ databases">
        <authorList>
            <person name="Nowell W R."/>
        </authorList>
    </citation>
    <scope>NUCLEOTIDE SEQUENCE</scope>
</reference>
<sequence>MGRLYDVTGEQVVTLVSFAFGIASIYIKPCAVASFIVQAIYIALSIYNIVVFIRNGPLLHPIFAIQVSDNVLGNMINRFYAIPINATVITGVFAAFVNPAALIAAVQREHVELTEIEVIFYDFT</sequence>
<evidence type="ECO:0000313" key="8">
    <source>
        <dbReference type="EMBL" id="CAF4110851.1"/>
    </source>
</evidence>
<organism evidence="2 10">
    <name type="scientific">Rotaria magnacalcarata</name>
    <dbReference type="NCBI Taxonomy" id="392030"/>
    <lineage>
        <taxon>Eukaryota</taxon>
        <taxon>Metazoa</taxon>
        <taxon>Spiralia</taxon>
        <taxon>Gnathifera</taxon>
        <taxon>Rotifera</taxon>
        <taxon>Eurotatoria</taxon>
        <taxon>Bdelloidea</taxon>
        <taxon>Philodinida</taxon>
        <taxon>Philodinidae</taxon>
        <taxon>Rotaria</taxon>
    </lineage>
</organism>
<feature type="transmembrane region" description="Helical" evidence="1">
    <location>
        <begin position="12"/>
        <end position="29"/>
    </location>
</feature>
<dbReference type="Proteomes" id="UP000681967">
    <property type="component" value="Unassembled WGS sequence"/>
</dbReference>
<evidence type="ECO:0000313" key="6">
    <source>
        <dbReference type="EMBL" id="CAF4077670.1"/>
    </source>
</evidence>
<evidence type="ECO:0000313" key="2">
    <source>
        <dbReference type="EMBL" id="CAF1584562.1"/>
    </source>
</evidence>
<evidence type="ECO:0000313" key="9">
    <source>
        <dbReference type="EMBL" id="CAF4234764.1"/>
    </source>
</evidence>
<dbReference type="Proteomes" id="UP000663824">
    <property type="component" value="Unassembled WGS sequence"/>
</dbReference>
<evidence type="ECO:0000313" key="4">
    <source>
        <dbReference type="EMBL" id="CAF2044215.1"/>
    </source>
</evidence>
<dbReference type="EMBL" id="CAJOBH010008352">
    <property type="protein sequence ID" value="CAF4110851.1"/>
    <property type="molecule type" value="Genomic_DNA"/>
</dbReference>
<proteinExistence type="predicted"/>
<evidence type="ECO:0000256" key="1">
    <source>
        <dbReference type="SAM" id="Phobius"/>
    </source>
</evidence>
<evidence type="ECO:0000313" key="7">
    <source>
        <dbReference type="EMBL" id="CAF4079763.1"/>
    </source>
</evidence>
<dbReference type="AlphaFoldDB" id="A0A815ZIH5"/>
<dbReference type="EMBL" id="CAJOBJ010007186">
    <property type="protein sequence ID" value="CAF4079763.1"/>
    <property type="molecule type" value="Genomic_DNA"/>
</dbReference>
<dbReference type="EMBL" id="CAJNRG010002193">
    <property type="protein sequence ID" value="CAF2044215.1"/>
    <property type="molecule type" value="Genomic_DNA"/>
</dbReference>
<comment type="caution">
    <text evidence="2">The sequence shown here is derived from an EMBL/GenBank/DDBJ whole genome shotgun (WGS) entry which is preliminary data.</text>
</comment>
<dbReference type="EMBL" id="CAJNOV010016126">
    <property type="protein sequence ID" value="CAF1584562.1"/>
    <property type="molecule type" value="Genomic_DNA"/>
</dbReference>